<dbReference type="Proteomes" id="UP000230002">
    <property type="component" value="Unassembled WGS sequence"/>
</dbReference>
<feature type="region of interest" description="Disordered" evidence="1">
    <location>
        <begin position="1"/>
        <end position="40"/>
    </location>
</feature>
<sequence length="248" mass="27740">MPPKRKRILRPDSPSAPEKEDLGMLSLSDGDSEGDKEESAVVVGLGDDDGQDPLLELDFSLHERSSWIRKLIQQPIADGSPFCHLRDIDIPGNATWSQSNTLSTRGTKPRAIVIVVFGSLVGFEMLLIRGKPTTLTVAIQLFAETEMKKLQQIYDFAHPGQVAPEEVIARRESAGSRSRLLNVYDRSGRVQPEHKLVHLSVNELLGGDVMRMEMRCVRVKDGEGYRVEFKLKTLNLFVPIHRGVDIMQ</sequence>
<evidence type="ECO:0000313" key="3">
    <source>
        <dbReference type="EMBL" id="PIL28520.1"/>
    </source>
</evidence>
<comment type="caution">
    <text evidence="3">The sequence shown here is derived from an EMBL/GenBank/DDBJ whole genome shotgun (WGS) entry which is preliminary data.</text>
</comment>
<feature type="transmembrane region" description="Helical" evidence="2">
    <location>
        <begin position="111"/>
        <end position="128"/>
    </location>
</feature>
<dbReference type="AlphaFoldDB" id="A0A2G8S423"/>
<protein>
    <submittedName>
        <fullName evidence="3">Uncharacterized protein</fullName>
    </submittedName>
</protein>
<reference evidence="3 4" key="1">
    <citation type="journal article" date="2015" name="Sci. Rep.">
        <title>Chromosome-level genome map provides insights into diverse defense mechanisms in the medicinal fungus Ganoderma sinense.</title>
        <authorList>
            <person name="Zhu Y."/>
            <person name="Xu J."/>
            <person name="Sun C."/>
            <person name="Zhou S."/>
            <person name="Xu H."/>
            <person name="Nelson D.R."/>
            <person name="Qian J."/>
            <person name="Song J."/>
            <person name="Luo H."/>
            <person name="Xiang L."/>
            <person name="Li Y."/>
            <person name="Xu Z."/>
            <person name="Ji A."/>
            <person name="Wang L."/>
            <person name="Lu S."/>
            <person name="Hayward A."/>
            <person name="Sun W."/>
            <person name="Li X."/>
            <person name="Schwartz D.C."/>
            <person name="Wang Y."/>
            <person name="Chen S."/>
        </authorList>
    </citation>
    <scope>NUCLEOTIDE SEQUENCE [LARGE SCALE GENOMIC DNA]</scope>
    <source>
        <strain evidence="3 4">ZZ0214-1</strain>
    </source>
</reference>
<proteinExistence type="predicted"/>
<name>A0A2G8S423_9APHY</name>
<keyword evidence="4" id="KW-1185">Reference proteome</keyword>
<keyword evidence="2" id="KW-0472">Membrane</keyword>
<keyword evidence="2" id="KW-1133">Transmembrane helix</keyword>
<evidence type="ECO:0000313" key="4">
    <source>
        <dbReference type="Proteomes" id="UP000230002"/>
    </source>
</evidence>
<evidence type="ECO:0000256" key="1">
    <source>
        <dbReference type="SAM" id="MobiDB-lite"/>
    </source>
</evidence>
<gene>
    <name evidence="3" type="ORF">GSI_08558</name>
</gene>
<dbReference type="EMBL" id="AYKW01000023">
    <property type="protein sequence ID" value="PIL28520.1"/>
    <property type="molecule type" value="Genomic_DNA"/>
</dbReference>
<evidence type="ECO:0000256" key="2">
    <source>
        <dbReference type="SAM" id="Phobius"/>
    </source>
</evidence>
<organism evidence="3 4">
    <name type="scientific">Ganoderma sinense ZZ0214-1</name>
    <dbReference type="NCBI Taxonomy" id="1077348"/>
    <lineage>
        <taxon>Eukaryota</taxon>
        <taxon>Fungi</taxon>
        <taxon>Dikarya</taxon>
        <taxon>Basidiomycota</taxon>
        <taxon>Agaricomycotina</taxon>
        <taxon>Agaricomycetes</taxon>
        <taxon>Polyporales</taxon>
        <taxon>Polyporaceae</taxon>
        <taxon>Ganoderma</taxon>
    </lineage>
</organism>
<accession>A0A2G8S423</accession>
<keyword evidence="2" id="KW-0812">Transmembrane</keyword>